<dbReference type="EMBL" id="KE651168">
    <property type="protein sequence ID" value="EEB06157.1"/>
    <property type="molecule type" value="Genomic_DNA"/>
</dbReference>
<feature type="region of interest" description="Disordered" evidence="7">
    <location>
        <begin position="402"/>
        <end position="463"/>
    </location>
</feature>
<dbReference type="GO" id="GO:0035371">
    <property type="term" value="C:microtubule plus-end"/>
    <property type="evidence" value="ECO:0000269"/>
    <property type="project" value="JaponicusDB"/>
</dbReference>
<feature type="compositionally biased region" description="Polar residues" evidence="7">
    <location>
        <begin position="436"/>
        <end position="461"/>
    </location>
</feature>
<dbReference type="GO" id="GO:0035838">
    <property type="term" value="C:growing cell tip"/>
    <property type="evidence" value="ECO:0000269"/>
    <property type="project" value="JaponicusDB"/>
</dbReference>
<dbReference type="GO" id="GO:0043495">
    <property type="term" value="F:protein-membrane adaptor activity"/>
    <property type="evidence" value="ECO:0007669"/>
    <property type="project" value="EnsemblFungi"/>
</dbReference>
<dbReference type="SMART" id="SM00612">
    <property type="entry name" value="Kelch"/>
    <property type="match status" value="3"/>
</dbReference>
<evidence type="ECO:0000313" key="9">
    <source>
        <dbReference type="JaponicusDB" id="SJAG_01196"/>
    </source>
</evidence>
<keyword evidence="4" id="KW-0677">Repeat</keyword>
<dbReference type="RefSeq" id="XP_002172450.1">
    <property type="nucleotide sequence ID" value="XM_002172414.2"/>
</dbReference>
<dbReference type="VEuPathDB" id="FungiDB:SJAG_01196"/>
<dbReference type="FunFam" id="2.120.10.80:FF:000049">
    <property type="entry name" value="Cell polarity protein (Tea1)"/>
    <property type="match status" value="1"/>
</dbReference>
<keyword evidence="2" id="KW-0880">Kelch repeat</keyword>
<feature type="compositionally biased region" description="Basic residues" evidence="7">
    <location>
        <begin position="1"/>
        <end position="10"/>
    </location>
</feature>
<gene>
    <name evidence="9" type="primary">tea1</name>
    <name evidence="8" type="ORF">SJAG_01196</name>
</gene>
<dbReference type="GO" id="GO:0035840">
    <property type="term" value="C:old growing cell tip"/>
    <property type="evidence" value="ECO:0007669"/>
    <property type="project" value="EnsemblFungi"/>
</dbReference>
<dbReference type="SUPFAM" id="SSF117281">
    <property type="entry name" value="Kelch motif"/>
    <property type="match status" value="2"/>
</dbReference>
<protein>
    <submittedName>
        <fullName evidence="8">Cell end marker Tea1</fullName>
    </submittedName>
</protein>
<organism evidence="8 10">
    <name type="scientific">Schizosaccharomyces japonicus (strain yFS275 / FY16936)</name>
    <name type="common">Fission yeast</name>
    <dbReference type="NCBI Taxonomy" id="402676"/>
    <lineage>
        <taxon>Eukaryota</taxon>
        <taxon>Fungi</taxon>
        <taxon>Dikarya</taxon>
        <taxon>Ascomycota</taxon>
        <taxon>Taphrinomycotina</taxon>
        <taxon>Schizosaccharomycetes</taxon>
        <taxon>Schizosaccharomycetales</taxon>
        <taxon>Schizosaccharomycetaceae</taxon>
        <taxon>Schizosaccharomyces</taxon>
    </lineage>
</organism>
<feature type="region of interest" description="Disordered" evidence="7">
    <location>
        <begin position="1"/>
        <end position="27"/>
    </location>
</feature>
<dbReference type="GO" id="GO:1904511">
    <property type="term" value="C:cytoplasmic microtubule plus-end"/>
    <property type="evidence" value="ECO:0007669"/>
    <property type="project" value="EnsemblFungi"/>
</dbReference>
<dbReference type="Proteomes" id="UP000001744">
    <property type="component" value="Unassembled WGS sequence"/>
</dbReference>
<dbReference type="JaponicusDB" id="SJAG_01196">
    <property type="gene designation" value="tea1"/>
</dbReference>
<dbReference type="OMA" id="WNRIKLQ"/>
<feature type="coiled-coil region" evidence="6">
    <location>
        <begin position="636"/>
        <end position="663"/>
    </location>
</feature>
<dbReference type="STRING" id="402676.B6K007"/>
<evidence type="ECO:0000313" key="8">
    <source>
        <dbReference type="EMBL" id="EEB06157.1"/>
    </source>
</evidence>
<feature type="compositionally biased region" description="Polar residues" evidence="7">
    <location>
        <begin position="496"/>
        <end position="528"/>
    </location>
</feature>
<dbReference type="GO" id="GO:0061245">
    <property type="term" value="P:establishment or maintenance of bipolar cell polarity"/>
    <property type="evidence" value="ECO:0007669"/>
    <property type="project" value="EnsemblFungi"/>
</dbReference>
<feature type="region of interest" description="Disordered" evidence="7">
    <location>
        <begin position="1057"/>
        <end position="1079"/>
    </location>
</feature>
<dbReference type="GO" id="GO:0099070">
    <property type="term" value="C:static microtubule bundle"/>
    <property type="evidence" value="ECO:0007669"/>
    <property type="project" value="EnsemblFungi"/>
</dbReference>
<dbReference type="InterPro" id="IPR015915">
    <property type="entry name" value="Kelch-typ_b-propeller"/>
</dbReference>
<dbReference type="OrthoDB" id="45365at2759"/>
<dbReference type="HOGENOM" id="CLU_275217_0_0_1"/>
<name>B6K007_SCHJY</name>
<evidence type="ECO:0000256" key="2">
    <source>
        <dbReference type="ARBA" id="ARBA00022441"/>
    </source>
</evidence>
<dbReference type="GO" id="GO:0035839">
    <property type="term" value="C:non-growing cell tip"/>
    <property type="evidence" value="ECO:0007669"/>
    <property type="project" value="EnsemblFungi"/>
</dbReference>
<sequence>MSFFFKKSKAAHSANNNSSNGSKIRSPNLKRLEPHVAPNAHLNPTVTPHVNNAAHMTASPWSKLTVRGNANVLPRYGHSSHPVAEGGQDIYIFGGMAGKNGEKNDFWVLNVNTSQFNALRSLGEVPSPRLGHASVLIGNAFIVFGGFVRNASMERQDNALYLLNTTSLVWQRALASGARPSARYGHTLNTLGTKICIFGGQLRNYFFNDLIFFDLDNLNTPDSRWELVTAVNDSPPARANHIAVSFAEKLYVFGGTNGVQCFNDLWCFHPKQSAWSRVEAFGVYPTPREGHSAAVVNDVLYVFGGRTHEGAFLNDLMAFKFSTKQWYKVSELPFTPSPRANHTLCAAGAHVVLIGGQSDRDVEDVNIYMLDTTRLRFGNINATPAARGYNLRMSSIPQFSKAPSRGIPGNYMHPQGRLGPKPQSASRFASAFGASNPATTRYPATTSSAQLKRPVSGTSSRLVPRALSTALPAGNYENQPPNSIRNNQVDLAKTFDGSQEASEPTSPVMSSDTASTPSPNHTTQSGSPPRSAHTRRVPTTSNANAGNVPLRDFSAELETPQEAFMTAISSQPDDDNDASLETNMPRMNGRQVAEVNEHGASAMPSKYGTEAAPSDERARNNAQLMNWFRSKLSLLKEETDSRFAALTKQLEAAQAERDAALKEAAVIKAVRAIHGDEVDDDATTELQASSISSEKVAHVMQENVKLQESLSLLKENSEELNQQLSDMNVKNRTLVEKVESLEKQLEVEKGVRQTSSLQIIDANMHLRRTEALVRELEDQLVEQTTETNKIASERQLFEERCTILESTIKELLEKLAASDTLTTSLHETVANLNDDNAHLIEEVATLKAELTKKQSLLDSNANLVQQLEASRNLYEENVKAINENLTTSIEKLLDNRNSTANVEIEALNEQLRLNKIKLENNLRLVSVSKSIEDALRLKIQQANDRISMLESTSTQAKTENNKLQIQLMKALEQRNDGAKQLISLRVQLSTATSELDLLKLKLEALNLALKERPISDDLQGLAKANFSGISELMKQVVHLTNLFDAANKRLEETKQKLNTLEPGTLTRSRSRDGRTSASSYASSIHSYNSHVESKNPELEAAANSLAEASELFLKLNNDLAPLNMRLKTLLSQPQPAEDMSSRLKTFLAFSKVASSITQEQT</sequence>
<keyword evidence="5 6" id="KW-0175">Coiled coil</keyword>
<feature type="region of interest" description="Disordered" evidence="7">
    <location>
        <begin position="496"/>
        <end position="550"/>
    </location>
</feature>
<keyword evidence="3" id="KW-0963">Cytoplasm</keyword>
<accession>B6K007</accession>
<evidence type="ECO:0000256" key="7">
    <source>
        <dbReference type="SAM" id="MobiDB-lite"/>
    </source>
</evidence>
<proteinExistence type="predicted"/>
<feature type="compositionally biased region" description="Low complexity" evidence="7">
    <location>
        <begin position="11"/>
        <end position="23"/>
    </location>
</feature>
<evidence type="ECO:0000256" key="6">
    <source>
        <dbReference type="SAM" id="Coils"/>
    </source>
</evidence>
<dbReference type="Pfam" id="PF24681">
    <property type="entry name" value="Kelch_KLHDC2_KLHL20_DRC7"/>
    <property type="match status" value="1"/>
</dbReference>
<evidence type="ECO:0000256" key="1">
    <source>
        <dbReference type="ARBA" id="ARBA00004496"/>
    </source>
</evidence>
<dbReference type="GO" id="GO:1990896">
    <property type="term" value="P:protein localization to cell cortex of cell tip"/>
    <property type="evidence" value="ECO:0007669"/>
    <property type="project" value="EnsemblFungi"/>
</dbReference>
<reference evidence="8 10" key="1">
    <citation type="journal article" date="2011" name="Science">
        <title>Comparative functional genomics of the fission yeasts.</title>
        <authorList>
            <person name="Rhind N."/>
            <person name="Chen Z."/>
            <person name="Yassour M."/>
            <person name="Thompson D.A."/>
            <person name="Haas B.J."/>
            <person name="Habib N."/>
            <person name="Wapinski I."/>
            <person name="Roy S."/>
            <person name="Lin M.F."/>
            <person name="Heiman D.I."/>
            <person name="Young S.K."/>
            <person name="Furuya K."/>
            <person name="Guo Y."/>
            <person name="Pidoux A."/>
            <person name="Chen H.M."/>
            <person name="Robbertse B."/>
            <person name="Goldberg J.M."/>
            <person name="Aoki K."/>
            <person name="Bayne E.H."/>
            <person name="Berlin A.M."/>
            <person name="Desjardins C.A."/>
            <person name="Dobbs E."/>
            <person name="Dukaj L."/>
            <person name="Fan L."/>
            <person name="FitzGerald M.G."/>
            <person name="French C."/>
            <person name="Gujja S."/>
            <person name="Hansen K."/>
            <person name="Keifenheim D."/>
            <person name="Levin J.Z."/>
            <person name="Mosher R.A."/>
            <person name="Mueller C.A."/>
            <person name="Pfiffner J."/>
            <person name="Priest M."/>
            <person name="Russ C."/>
            <person name="Smialowska A."/>
            <person name="Swoboda P."/>
            <person name="Sykes S.M."/>
            <person name="Vaughn M."/>
            <person name="Vengrova S."/>
            <person name="Yoder R."/>
            <person name="Zeng Q."/>
            <person name="Allshire R."/>
            <person name="Baulcombe D."/>
            <person name="Birren B.W."/>
            <person name="Brown W."/>
            <person name="Ekwall K."/>
            <person name="Kellis M."/>
            <person name="Leatherwood J."/>
            <person name="Levin H."/>
            <person name="Margalit H."/>
            <person name="Martienssen R."/>
            <person name="Nieduszynski C.A."/>
            <person name="Spatafora J.W."/>
            <person name="Friedman N."/>
            <person name="Dalgaard J.Z."/>
            <person name="Baumann P."/>
            <person name="Niki H."/>
            <person name="Regev A."/>
            <person name="Nusbaum C."/>
        </authorList>
    </citation>
    <scope>NUCLEOTIDE SEQUENCE [LARGE SCALE GENOMIC DNA]</scope>
    <source>
        <strain evidence="10">yFS275 / FY16936</strain>
    </source>
</reference>
<dbReference type="PANTHER" id="PTHR46093">
    <property type="entry name" value="ACYL-COA-BINDING DOMAIN-CONTAINING PROTEIN 5"/>
    <property type="match status" value="1"/>
</dbReference>
<evidence type="ECO:0000256" key="5">
    <source>
        <dbReference type="ARBA" id="ARBA00023054"/>
    </source>
</evidence>
<dbReference type="GO" id="GO:0051285">
    <property type="term" value="C:cell cortex of cell tip"/>
    <property type="evidence" value="ECO:0007669"/>
    <property type="project" value="EnsemblFungi"/>
</dbReference>
<feature type="coiled-coil region" evidence="6">
    <location>
        <begin position="696"/>
        <end position="1008"/>
    </location>
</feature>
<dbReference type="GeneID" id="7048346"/>
<dbReference type="GO" id="GO:0001411">
    <property type="term" value="C:hyphal tip"/>
    <property type="evidence" value="ECO:0000269"/>
    <property type="project" value="JaponicusDB"/>
</dbReference>
<dbReference type="PANTHER" id="PTHR46093:SF18">
    <property type="entry name" value="FIBRONECTIN TYPE-III DOMAIN-CONTAINING PROTEIN"/>
    <property type="match status" value="1"/>
</dbReference>
<feature type="compositionally biased region" description="Low complexity" evidence="7">
    <location>
        <begin position="424"/>
        <end position="435"/>
    </location>
</feature>
<dbReference type="InterPro" id="IPR006652">
    <property type="entry name" value="Kelch_1"/>
</dbReference>
<keyword evidence="10" id="KW-1185">Reference proteome</keyword>
<evidence type="ECO:0000313" key="10">
    <source>
        <dbReference type="Proteomes" id="UP000001744"/>
    </source>
</evidence>
<comment type="subcellular location">
    <subcellularLocation>
        <location evidence="1">Cytoplasm</location>
    </subcellularLocation>
</comment>
<dbReference type="GO" id="GO:0000935">
    <property type="term" value="C:division septum"/>
    <property type="evidence" value="ECO:0007669"/>
    <property type="project" value="EnsemblFungi"/>
</dbReference>
<dbReference type="AlphaFoldDB" id="B6K007"/>
<evidence type="ECO:0000256" key="4">
    <source>
        <dbReference type="ARBA" id="ARBA00022737"/>
    </source>
</evidence>
<evidence type="ECO:0000256" key="3">
    <source>
        <dbReference type="ARBA" id="ARBA00022490"/>
    </source>
</evidence>
<dbReference type="Gene3D" id="2.120.10.80">
    <property type="entry name" value="Kelch-type beta propeller"/>
    <property type="match status" value="2"/>
</dbReference>
<dbReference type="eggNOG" id="KOG0379">
    <property type="taxonomic scope" value="Eukaryota"/>
</dbReference>